<dbReference type="Gene3D" id="1.25.40.10">
    <property type="entry name" value="Tetratricopeptide repeat domain"/>
    <property type="match status" value="2"/>
</dbReference>
<dbReference type="Pfam" id="PF01535">
    <property type="entry name" value="PPR"/>
    <property type="match status" value="2"/>
</dbReference>
<proteinExistence type="predicted"/>
<dbReference type="InterPro" id="IPR002885">
    <property type="entry name" value="PPR_rpt"/>
</dbReference>
<dbReference type="GO" id="GO:0003723">
    <property type="term" value="F:RNA binding"/>
    <property type="evidence" value="ECO:0007669"/>
    <property type="project" value="InterPro"/>
</dbReference>
<dbReference type="PANTHER" id="PTHR24015">
    <property type="entry name" value="OS07G0578800 PROTEIN-RELATED"/>
    <property type="match status" value="1"/>
</dbReference>
<dbReference type="GO" id="GO:0005739">
    <property type="term" value="C:mitochondrion"/>
    <property type="evidence" value="ECO:0007669"/>
    <property type="project" value="TreeGrafter"/>
</dbReference>
<dbReference type="PROSITE" id="PS51375">
    <property type="entry name" value="PPR"/>
    <property type="match status" value="2"/>
</dbReference>
<evidence type="ECO:0000256" key="1">
    <source>
        <dbReference type="ARBA" id="ARBA00022737"/>
    </source>
</evidence>
<keyword evidence="4" id="KW-1185">Reference proteome</keyword>
<dbReference type="InterPro" id="IPR046960">
    <property type="entry name" value="PPR_At4g14850-like_plant"/>
</dbReference>
<dbReference type="InterPro" id="IPR011990">
    <property type="entry name" value="TPR-like_helical_dom_sf"/>
</dbReference>
<gene>
    <name evidence="3" type="ORF">FPE_LOCUS26005</name>
</gene>
<evidence type="ECO:0000313" key="3">
    <source>
        <dbReference type="EMBL" id="CAI9778575.1"/>
    </source>
</evidence>
<dbReference type="NCBIfam" id="TIGR00756">
    <property type="entry name" value="PPR"/>
    <property type="match status" value="2"/>
</dbReference>
<evidence type="ECO:0000256" key="2">
    <source>
        <dbReference type="PROSITE-ProRule" id="PRU00708"/>
    </source>
</evidence>
<dbReference type="EMBL" id="OU503051">
    <property type="protein sequence ID" value="CAI9778575.1"/>
    <property type="molecule type" value="Genomic_DNA"/>
</dbReference>
<sequence>MIQLLQIQSQMIITGLSLDGLAYSRLIAFCALSPSGDPSYSKRLLSHMHNPNAFSWNIVIRAFTDSQIPLQVFVLYKNMLIVKRNSSICLRPDNYTFPLLFKTCARLLLFHMGHEILGHVLKMGYDSDIFVHNALIHFLVSCGELEAADKVFGENSVRNLVSWNSLINGYVRSGKPKDTLRIYKEMERERDVNPDEVTMIGVISACAQLEDLRLGKEFRQYIRGKGLNMSIPLANALMDMYVKCGDLEEAKTLFDGMDDRTMLAAKLERDLKQNQLNHMEANPKNCCFSSLMDQCISMGLLYCED</sequence>
<accession>A0AAD2A405</accession>
<organism evidence="3 4">
    <name type="scientific">Fraxinus pennsylvanica</name>
    <dbReference type="NCBI Taxonomy" id="56036"/>
    <lineage>
        <taxon>Eukaryota</taxon>
        <taxon>Viridiplantae</taxon>
        <taxon>Streptophyta</taxon>
        <taxon>Embryophyta</taxon>
        <taxon>Tracheophyta</taxon>
        <taxon>Spermatophyta</taxon>
        <taxon>Magnoliopsida</taxon>
        <taxon>eudicotyledons</taxon>
        <taxon>Gunneridae</taxon>
        <taxon>Pentapetalae</taxon>
        <taxon>asterids</taxon>
        <taxon>lamiids</taxon>
        <taxon>Lamiales</taxon>
        <taxon>Oleaceae</taxon>
        <taxon>Oleeae</taxon>
        <taxon>Fraxinus</taxon>
    </lineage>
</organism>
<feature type="repeat" description="PPR" evidence="2">
    <location>
        <begin position="230"/>
        <end position="264"/>
    </location>
</feature>
<name>A0AAD2A405_9LAMI</name>
<dbReference type="AlphaFoldDB" id="A0AAD2A405"/>
<dbReference type="Pfam" id="PF13041">
    <property type="entry name" value="PPR_2"/>
    <property type="match status" value="1"/>
</dbReference>
<dbReference type="GO" id="GO:0009451">
    <property type="term" value="P:RNA modification"/>
    <property type="evidence" value="ECO:0007669"/>
    <property type="project" value="InterPro"/>
</dbReference>
<keyword evidence="1" id="KW-0677">Repeat</keyword>
<dbReference type="PANTHER" id="PTHR24015:SF1693">
    <property type="entry name" value="DYW DOMAIN-CONTAINING PROTEIN"/>
    <property type="match status" value="1"/>
</dbReference>
<protein>
    <recommendedName>
        <fullName evidence="5">Pentatricopeptide repeat-containing protein</fullName>
    </recommendedName>
</protein>
<dbReference type="Proteomes" id="UP000834106">
    <property type="component" value="Chromosome 16"/>
</dbReference>
<feature type="repeat" description="PPR" evidence="2">
    <location>
        <begin position="159"/>
        <end position="189"/>
    </location>
</feature>
<evidence type="ECO:0008006" key="5">
    <source>
        <dbReference type="Google" id="ProtNLM"/>
    </source>
</evidence>
<reference evidence="3" key="1">
    <citation type="submission" date="2023-05" db="EMBL/GenBank/DDBJ databases">
        <authorList>
            <person name="Huff M."/>
        </authorList>
    </citation>
    <scope>NUCLEOTIDE SEQUENCE</scope>
</reference>
<evidence type="ECO:0000313" key="4">
    <source>
        <dbReference type="Proteomes" id="UP000834106"/>
    </source>
</evidence>
<dbReference type="FunFam" id="1.25.40.10:FF:000427">
    <property type="entry name" value="Pentatricopeptide repeat-containing protein chloroplastic"/>
    <property type="match status" value="1"/>
</dbReference>